<sequence>MPGNTPPSEQEICRQLLTNAISNYRLGEDLVIPMLRDDETIDGIDVRKRSFALRKFISEIIERKGFSGIEVGYTTNVVTGILRMNAPVVAALLRDDLLDKPKLMIDIDSIKRAIANALKRYYQERQSGNLIIDAISDEQVTELTAIFSNEKYQVGLELDMIGRTNHTIILKTIVNFEDVSFYAEFTTPDSRFQEHLPVIPSRFTITVEEEGVHKLAAELKNAGEDIGVSTLDQIKAMVNTLADNIRDKKNGREQWFETGSQSKETSLRKVVEWLDGKAYLTKFETDMVLSLVKAVCASKRNSYGIFSPHSLREFNQRIADDGWKMAETNFSAKELLGLSDSEAIEGLIEQKLVEQRVKGMGPE</sequence>
<organism evidence="2 4">
    <name type="scientific">Legionella birminghamensis</name>
    <dbReference type="NCBI Taxonomy" id="28083"/>
    <lineage>
        <taxon>Bacteria</taxon>
        <taxon>Pseudomonadati</taxon>
        <taxon>Pseudomonadota</taxon>
        <taxon>Gammaproteobacteria</taxon>
        <taxon>Legionellales</taxon>
        <taxon>Legionellaceae</taxon>
        <taxon>Legionella</taxon>
    </lineage>
</organism>
<gene>
    <name evidence="1" type="ORF">Lbir_1171</name>
    <name evidence="2" type="ORF">NCTC12437_00285</name>
</gene>
<dbReference type="RefSeq" id="WP_058523257.1">
    <property type="nucleotide sequence ID" value="NZ_CAAAHV010000002.1"/>
</dbReference>
<evidence type="ECO:0000313" key="3">
    <source>
        <dbReference type="Proteomes" id="UP000054735"/>
    </source>
</evidence>
<reference evidence="2 4" key="2">
    <citation type="submission" date="2018-06" db="EMBL/GenBank/DDBJ databases">
        <authorList>
            <consortium name="Pathogen Informatics"/>
            <person name="Doyle S."/>
        </authorList>
    </citation>
    <scope>NUCLEOTIDE SEQUENCE [LARGE SCALE GENOMIC DNA]</scope>
    <source>
        <strain evidence="2 4">NCTC12437</strain>
    </source>
</reference>
<dbReference type="STRING" id="28083.Lbir_1171"/>
<reference evidence="1 3" key="1">
    <citation type="submission" date="2015-11" db="EMBL/GenBank/DDBJ databases">
        <title>Genomic analysis of 38 Legionella species identifies large and diverse effector repertoires.</title>
        <authorList>
            <person name="Burstein D."/>
            <person name="Amaro F."/>
            <person name="Zusman T."/>
            <person name="Lifshitz Z."/>
            <person name="Cohen O."/>
            <person name="Gilbert J.A."/>
            <person name="Pupko T."/>
            <person name="Shuman H.A."/>
            <person name="Segal G."/>
        </authorList>
    </citation>
    <scope>NUCLEOTIDE SEQUENCE [LARGE SCALE GENOMIC DNA]</scope>
    <source>
        <strain evidence="1 3">CDC#1407-AL-14</strain>
    </source>
</reference>
<dbReference type="AlphaFoldDB" id="A0A378I5P2"/>
<dbReference type="OrthoDB" id="9801870at2"/>
<accession>A0A378I5P2</accession>
<dbReference type="Proteomes" id="UP000054735">
    <property type="component" value="Unassembled WGS sequence"/>
</dbReference>
<evidence type="ECO:0000313" key="4">
    <source>
        <dbReference type="Proteomes" id="UP000255066"/>
    </source>
</evidence>
<name>A0A378I5P2_9GAMM</name>
<proteinExistence type="predicted"/>
<protein>
    <submittedName>
        <fullName evidence="2">Uncharacterized protein</fullName>
    </submittedName>
</protein>
<dbReference type="EMBL" id="UGNW01000001">
    <property type="protein sequence ID" value="STX30528.1"/>
    <property type="molecule type" value="Genomic_DNA"/>
</dbReference>
<dbReference type="Proteomes" id="UP000255066">
    <property type="component" value="Unassembled WGS sequence"/>
</dbReference>
<dbReference type="EMBL" id="LNXT01000015">
    <property type="protein sequence ID" value="KTC72396.1"/>
    <property type="molecule type" value="Genomic_DNA"/>
</dbReference>
<evidence type="ECO:0000313" key="1">
    <source>
        <dbReference type="EMBL" id="KTC72396.1"/>
    </source>
</evidence>
<evidence type="ECO:0000313" key="2">
    <source>
        <dbReference type="EMBL" id="STX30528.1"/>
    </source>
</evidence>
<keyword evidence="3" id="KW-1185">Reference proteome</keyword>